<dbReference type="Pfam" id="PF00067">
    <property type="entry name" value="p450"/>
    <property type="match status" value="1"/>
</dbReference>
<sequence length="526" mass="60326">MSTQARIISLLSAETYPAGSLTVLVGITIIFLVWIGNGHPTYKNVPKVSRPFVKYFIDWEPASPFRLQTYEAEGYKKYNKNGLPFVVKLFGVDAMILPAKYLPSLKKINRHSLNFAQHLNDNMNMEATVGDIAIANDMEIDLVSRFMNRKMTPIISELADEANYQFRHHLGDLPEFQTFNCYELCARLVHNISSRALVGIDLCRDPKYMAACTKYTQTVFISGVLWNFLPLGIFRKPFYWLVSLKFRWDLHKATDYIRPKIQERMDERDIAWQSKGEKSYYMDVIQFALDQITPSPRENDASRHARRIVHLSFASTGTSISLTYNLIWHLLLQPEILGVLRTEIETSLEQHGREWSKTMLDSLHLLDSFIRETLRHHPAACFSGQRTAMESITLPDGMNLKPRSRIAFAAASTNMDPDNYKDASSFDALRFAGPDFSHRSEGRVKAAVFDEKFLSWGYGKQACPGRFYAVRLVKLVFGLLIHEYDIEWDSSKKEFPKVMAIEGTFLADMKANIRVRSRERNAPSTS</sequence>
<comment type="caution">
    <text evidence="8">The sequence shown here is derived from an EMBL/GenBank/DDBJ whole genome shotgun (WGS) entry which is preliminary data.</text>
</comment>
<evidence type="ECO:0000256" key="5">
    <source>
        <dbReference type="ARBA" id="ARBA00023004"/>
    </source>
</evidence>
<gene>
    <name evidence="8" type="ORF">GQ26_0010070</name>
</gene>
<evidence type="ECO:0000313" key="8">
    <source>
        <dbReference type="EMBL" id="KFX53122.1"/>
    </source>
</evidence>
<dbReference type="GO" id="GO:0020037">
    <property type="term" value="F:heme binding"/>
    <property type="evidence" value="ECO:0007669"/>
    <property type="project" value="InterPro"/>
</dbReference>
<keyword evidence="3 6" id="KW-0479">Metal-binding</keyword>
<name>A0A093VKQ9_TALMA</name>
<dbReference type="GO" id="GO:0005506">
    <property type="term" value="F:iron ion binding"/>
    <property type="evidence" value="ECO:0007669"/>
    <property type="project" value="InterPro"/>
</dbReference>
<dbReference type="InterPro" id="IPR001128">
    <property type="entry name" value="Cyt_P450"/>
</dbReference>
<evidence type="ECO:0000256" key="2">
    <source>
        <dbReference type="ARBA" id="ARBA00010617"/>
    </source>
</evidence>
<dbReference type="PRINTS" id="PR00465">
    <property type="entry name" value="EP450IV"/>
</dbReference>
<dbReference type="GO" id="GO:0004497">
    <property type="term" value="F:monooxygenase activity"/>
    <property type="evidence" value="ECO:0007669"/>
    <property type="project" value="InterPro"/>
</dbReference>
<feature type="binding site" description="axial binding residue" evidence="6">
    <location>
        <position position="463"/>
    </location>
    <ligand>
        <name>heme</name>
        <dbReference type="ChEBI" id="CHEBI:30413"/>
    </ligand>
    <ligandPart>
        <name>Fe</name>
        <dbReference type="ChEBI" id="CHEBI:18248"/>
    </ligandPart>
</feature>
<keyword evidence="7" id="KW-0812">Transmembrane</keyword>
<evidence type="ECO:0000256" key="4">
    <source>
        <dbReference type="ARBA" id="ARBA00023002"/>
    </source>
</evidence>
<dbReference type="PANTHER" id="PTHR46206:SF4">
    <property type="entry name" value="P450, PUTATIVE (EUROFUNG)-RELATED"/>
    <property type="match status" value="1"/>
</dbReference>
<evidence type="ECO:0000256" key="3">
    <source>
        <dbReference type="ARBA" id="ARBA00022723"/>
    </source>
</evidence>
<evidence type="ECO:0000256" key="7">
    <source>
        <dbReference type="SAM" id="Phobius"/>
    </source>
</evidence>
<protein>
    <submittedName>
        <fullName evidence="8">Ent-kaurene oxidase</fullName>
    </submittedName>
</protein>
<dbReference type="Gene3D" id="1.10.630.10">
    <property type="entry name" value="Cytochrome P450"/>
    <property type="match status" value="1"/>
</dbReference>
<accession>A0A093VKQ9</accession>
<dbReference type="eggNOG" id="KOG0156">
    <property type="taxonomic scope" value="Eukaryota"/>
</dbReference>
<feature type="transmembrane region" description="Helical" evidence="7">
    <location>
        <begin position="16"/>
        <end position="36"/>
    </location>
</feature>
<dbReference type="GO" id="GO:0016705">
    <property type="term" value="F:oxidoreductase activity, acting on paired donors, with incorporation or reduction of molecular oxygen"/>
    <property type="evidence" value="ECO:0007669"/>
    <property type="project" value="InterPro"/>
</dbReference>
<proteinExistence type="inferred from homology"/>
<dbReference type="EMBL" id="JPOX01000001">
    <property type="protein sequence ID" value="KFX53122.1"/>
    <property type="molecule type" value="Genomic_DNA"/>
</dbReference>
<comment type="cofactor">
    <cofactor evidence="1 6">
        <name>heme</name>
        <dbReference type="ChEBI" id="CHEBI:30413"/>
    </cofactor>
</comment>
<dbReference type="AlphaFoldDB" id="A0A093VKQ9"/>
<organism evidence="8">
    <name type="scientific">Talaromyces marneffei PM1</name>
    <dbReference type="NCBI Taxonomy" id="1077442"/>
    <lineage>
        <taxon>Eukaryota</taxon>
        <taxon>Fungi</taxon>
        <taxon>Dikarya</taxon>
        <taxon>Ascomycota</taxon>
        <taxon>Pezizomycotina</taxon>
        <taxon>Eurotiomycetes</taxon>
        <taxon>Eurotiomycetidae</taxon>
        <taxon>Eurotiales</taxon>
        <taxon>Trichocomaceae</taxon>
        <taxon>Talaromyces</taxon>
        <taxon>Talaromyces sect. Talaromyces</taxon>
    </lineage>
</organism>
<keyword evidence="7" id="KW-1133">Transmembrane helix</keyword>
<keyword evidence="4" id="KW-0560">Oxidoreductase</keyword>
<dbReference type="InterPro" id="IPR036396">
    <property type="entry name" value="Cyt_P450_sf"/>
</dbReference>
<dbReference type="SUPFAM" id="SSF48264">
    <property type="entry name" value="Cytochrome P450"/>
    <property type="match status" value="1"/>
</dbReference>
<dbReference type="PANTHER" id="PTHR46206">
    <property type="entry name" value="CYTOCHROME P450"/>
    <property type="match status" value="1"/>
</dbReference>
<dbReference type="CDD" id="cd11041">
    <property type="entry name" value="CYP503A1-like"/>
    <property type="match status" value="1"/>
</dbReference>
<dbReference type="InterPro" id="IPR002403">
    <property type="entry name" value="Cyt_P450_E_grp-IV"/>
</dbReference>
<evidence type="ECO:0000256" key="6">
    <source>
        <dbReference type="PIRSR" id="PIRSR602403-1"/>
    </source>
</evidence>
<keyword evidence="7" id="KW-0472">Membrane</keyword>
<keyword evidence="6" id="KW-0349">Heme</keyword>
<reference evidence="8" key="1">
    <citation type="journal article" date="2014" name="PLoS Genet.">
        <title>Signature Gene Expression Reveals Novel Clues to the Molecular Mechanisms of Dimorphic Transition in Penicillium marneffei.</title>
        <authorList>
            <person name="Yang E."/>
            <person name="Wang G."/>
            <person name="Cai J."/>
            <person name="Woo P.C."/>
            <person name="Lau S.K."/>
            <person name="Yuen K.-Y."/>
            <person name="Chow W.-N."/>
            <person name="Lin X."/>
        </authorList>
    </citation>
    <scope>NUCLEOTIDE SEQUENCE [LARGE SCALE GENOMIC DNA]</scope>
    <source>
        <strain evidence="8">PM1</strain>
    </source>
</reference>
<keyword evidence="5 6" id="KW-0408">Iron</keyword>
<comment type="similarity">
    <text evidence="2">Belongs to the cytochrome P450 family.</text>
</comment>
<dbReference type="HOGENOM" id="CLU_022195_0_2_1"/>
<evidence type="ECO:0000256" key="1">
    <source>
        <dbReference type="ARBA" id="ARBA00001971"/>
    </source>
</evidence>